<keyword evidence="2" id="KW-0472">Membrane</keyword>
<accession>A0AAE4BUW2</accession>
<dbReference type="Proteomes" id="UP001185092">
    <property type="component" value="Unassembled WGS sequence"/>
</dbReference>
<organism evidence="5 6">
    <name type="scientific">Aureibacter tunicatorum</name>
    <dbReference type="NCBI Taxonomy" id="866807"/>
    <lineage>
        <taxon>Bacteria</taxon>
        <taxon>Pseudomonadati</taxon>
        <taxon>Bacteroidota</taxon>
        <taxon>Cytophagia</taxon>
        <taxon>Cytophagales</taxon>
        <taxon>Persicobacteraceae</taxon>
        <taxon>Aureibacter</taxon>
    </lineage>
</organism>
<sequence length="810" mass="91550">MRIQLLGKFLALSIILFLVVSFRASAQKLGTVSGNLVDEVGTPVSFANVSMLAEADSTLINGAVADFDGNFVFEGVDLANYILRITAVGYNQTFKNISLNAQQNKLSLGKIIVAQSVEQLEAVEVKGQRQAVERKIDRLVFNVESAVLTSGTDGLEVLSKTPGVVVDHEGNIKINGKDGVIVMINDKRSYLTGKELSDMLKSMNADNISNIEVITNPSAKFDAEGNAGVLNIKMKESKEKGYHGSVYAGMSQGRYPAANGGGNVYFRSGSFSGYAQADYRYNERFNSLNLNREFGSGVDTELFEQHSYISSRSSSPSLRLGLDYSIDENNVIGFMFNGFTKSGSETIKNNTQVKDHSGSLISGTYSDSHNDESFKKGSINVNYLHRFDTLGQKMTMDFDFSTFENLDEVLYRSQLLTKESDDEWQLARSYQPYGVSIVSGKVDYEKPLGDYKLELGAKYSHSLVDNEAKFDSLKQGSWEKDIYRTNDFIYEEGVAAGYANFSGQMGKLAFQLGLRSEYTLTNGRSSEENDLVDRKYIEFFPSVFLRHSLNKNHVLSYSYSRRINRPTFRQLNPFIFYLDPFTASQGNPYLTPQFTNSFQVEYLMFQRYSISLSYMHAYDVLNQLLLQDEENRVTIQTFKNLDLMQDLTLSLNFPITIAKWWEMNNNVVVYGNRFQTNDEDATMDDQQITLYAQTNSTFILGKGFRGEFSGMYTSPFLDGGLKIGEFCEFGAGIEKSFFNDQMSLNFKVKDIFRTRDISFESSQDGVVTYGNQRFDSNRYNITLRYKFKKGSKVNMRRRSQGNKEEERRVN</sequence>
<dbReference type="Pfam" id="PF13620">
    <property type="entry name" value="CarboxypepD_reg"/>
    <property type="match status" value="1"/>
</dbReference>
<keyword evidence="3" id="KW-0998">Cell outer membrane</keyword>
<proteinExistence type="predicted"/>
<keyword evidence="6" id="KW-1185">Reference proteome</keyword>
<comment type="caution">
    <text evidence="5">The sequence shown here is derived from an EMBL/GenBank/DDBJ whole genome shotgun (WGS) entry which is preliminary data.</text>
</comment>
<name>A0AAE4BUW2_9BACT</name>
<comment type="subcellular location">
    <subcellularLocation>
        <location evidence="1">Cell outer membrane</location>
    </subcellularLocation>
</comment>
<dbReference type="PANTHER" id="PTHR40980">
    <property type="entry name" value="PLUG DOMAIN-CONTAINING PROTEIN"/>
    <property type="match status" value="1"/>
</dbReference>
<evidence type="ECO:0000256" key="1">
    <source>
        <dbReference type="ARBA" id="ARBA00004442"/>
    </source>
</evidence>
<feature type="domain" description="Outer membrane protein beta-barrel" evidence="4">
    <location>
        <begin position="385"/>
        <end position="785"/>
    </location>
</feature>
<evidence type="ECO:0000313" key="5">
    <source>
        <dbReference type="EMBL" id="MDR6241227.1"/>
    </source>
</evidence>
<evidence type="ECO:0000313" key="6">
    <source>
        <dbReference type="Proteomes" id="UP001185092"/>
    </source>
</evidence>
<dbReference type="RefSeq" id="WP_309941826.1">
    <property type="nucleotide sequence ID" value="NZ_AP025305.1"/>
</dbReference>
<evidence type="ECO:0000259" key="4">
    <source>
        <dbReference type="Pfam" id="PF14905"/>
    </source>
</evidence>
<dbReference type="EMBL" id="JAVDQD010000007">
    <property type="protein sequence ID" value="MDR6241227.1"/>
    <property type="molecule type" value="Genomic_DNA"/>
</dbReference>
<reference evidence="5" key="1">
    <citation type="submission" date="2023-07" db="EMBL/GenBank/DDBJ databases">
        <title>Genomic Encyclopedia of Type Strains, Phase IV (KMG-IV): sequencing the most valuable type-strain genomes for metagenomic binning, comparative biology and taxonomic classification.</title>
        <authorList>
            <person name="Goeker M."/>
        </authorList>
    </citation>
    <scope>NUCLEOTIDE SEQUENCE</scope>
    <source>
        <strain evidence="5">DSM 26174</strain>
    </source>
</reference>
<dbReference type="Gene3D" id="2.40.170.20">
    <property type="entry name" value="TonB-dependent receptor, beta-barrel domain"/>
    <property type="match status" value="1"/>
</dbReference>
<dbReference type="InterPro" id="IPR036942">
    <property type="entry name" value="Beta-barrel_TonB_sf"/>
</dbReference>
<dbReference type="PANTHER" id="PTHR40980:SF4">
    <property type="entry name" value="TONB-DEPENDENT RECEPTOR-LIKE BETA-BARREL DOMAIN-CONTAINING PROTEIN"/>
    <property type="match status" value="1"/>
</dbReference>
<dbReference type="AlphaFoldDB" id="A0AAE4BUW2"/>
<dbReference type="SUPFAM" id="SSF56935">
    <property type="entry name" value="Porins"/>
    <property type="match status" value="1"/>
</dbReference>
<dbReference type="GO" id="GO:0009279">
    <property type="term" value="C:cell outer membrane"/>
    <property type="evidence" value="ECO:0007669"/>
    <property type="project" value="UniProtKB-SubCell"/>
</dbReference>
<dbReference type="InterPro" id="IPR008969">
    <property type="entry name" value="CarboxyPept-like_regulatory"/>
</dbReference>
<dbReference type="Pfam" id="PF14905">
    <property type="entry name" value="OMP_b-brl_3"/>
    <property type="match status" value="1"/>
</dbReference>
<gene>
    <name evidence="5" type="ORF">HNQ88_004305</name>
</gene>
<evidence type="ECO:0000256" key="3">
    <source>
        <dbReference type="ARBA" id="ARBA00023237"/>
    </source>
</evidence>
<dbReference type="InterPro" id="IPR041700">
    <property type="entry name" value="OMP_b-brl_3"/>
</dbReference>
<protein>
    <recommendedName>
        <fullName evidence="4">Outer membrane protein beta-barrel domain-containing protein</fullName>
    </recommendedName>
</protein>
<dbReference type="SUPFAM" id="SSF49464">
    <property type="entry name" value="Carboxypeptidase regulatory domain-like"/>
    <property type="match status" value="1"/>
</dbReference>
<evidence type="ECO:0000256" key="2">
    <source>
        <dbReference type="ARBA" id="ARBA00023136"/>
    </source>
</evidence>